<accession>A0ABQ2CX90</accession>
<dbReference type="InterPro" id="IPR051798">
    <property type="entry name" value="Class-II_PLP-Dep_Aminotrans"/>
</dbReference>
<proteinExistence type="inferred from homology"/>
<dbReference type="InterPro" id="IPR004839">
    <property type="entry name" value="Aminotransferase_I/II_large"/>
</dbReference>
<dbReference type="EMBL" id="BMOD01000004">
    <property type="protein sequence ID" value="GGJ30005.1"/>
    <property type="molecule type" value="Genomic_DNA"/>
</dbReference>
<dbReference type="GO" id="GO:0008483">
    <property type="term" value="F:transaminase activity"/>
    <property type="evidence" value="ECO:0007669"/>
    <property type="project" value="UniProtKB-KW"/>
</dbReference>
<evidence type="ECO:0000256" key="1">
    <source>
        <dbReference type="ARBA" id="ARBA00001933"/>
    </source>
</evidence>
<dbReference type="Gene3D" id="3.90.1150.10">
    <property type="entry name" value="Aspartate Aminotransferase, domain 1"/>
    <property type="match status" value="1"/>
</dbReference>
<dbReference type="RefSeq" id="WP_189001947.1">
    <property type="nucleotide sequence ID" value="NZ_BMOD01000004.1"/>
</dbReference>
<comment type="similarity">
    <text evidence="5">Belongs to the class-II pyridoxal-phosphate-dependent aminotransferase family. MalY/PatB cystathionine beta-lyase subfamily.</text>
</comment>
<evidence type="ECO:0000313" key="8">
    <source>
        <dbReference type="Proteomes" id="UP000632222"/>
    </source>
</evidence>
<dbReference type="InterPro" id="IPR015424">
    <property type="entry name" value="PyrdxlP-dep_Trfase"/>
</dbReference>
<evidence type="ECO:0000259" key="6">
    <source>
        <dbReference type="Pfam" id="PF00155"/>
    </source>
</evidence>
<keyword evidence="3" id="KW-0663">Pyridoxal phosphate</keyword>
<sequence>MKEIFDAITTADCRTYPGSKWQTHPESVLPLWVADMDFPIAREIQQAIQERAAGFVGYPQHGGDPQVLLALQERLKSRFDWDISARDVLTVPSLGRALHTCIAALSEPGEGVITQTPVYHRFLIGIRETGRVALESPMLFSPAGWELDFEQLESLVTPQTRVLMLCNPQNPTGRVFSRLELEKLAEFVLNHDLLVISDELHADVNYGHQHTVFASLSPELEQRTFTLYGPGKTFNLAGLGLGFVICKNPALLDKFKQVLLGTLPEPNVLSSAAALAAYTQAEVWEKEVLAYLQANRDHLAARLQKELPEVQFAPLEATYTQLLNFRNYSFAPEAQKVLLQGGLALNEGSSFGKDFWGYARINFATSRQILDQAIDRMVQIVQARQETVSS</sequence>
<dbReference type="Pfam" id="PF00155">
    <property type="entry name" value="Aminotran_1_2"/>
    <property type="match status" value="1"/>
</dbReference>
<evidence type="ECO:0000256" key="5">
    <source>
        <dbReference type="ARBA" id="ARBA00037974"/>
    </source>
</evidence>
<keyword evidence="7" id="KW-0808">Transferase</keyword>
<keyword evidence="8" id="KW-1185">Reference proteome</keyword>
<organism evidence="7 8">
    <name type="scientific">Deinococcus roseus</name>
    <dbReference type="NCBI Taxonomy" id="392414"/>
    <lineage>
        <taxon>Bacteria</taxon>
        <taxon>Thermotogati</taxon>
        <taxon>Deinococcota</taxon>
        <taxon>Deinococci</taxon>
        <taxon>Deinococcales</taxon>
        <taxon>Deinococcaceae</taxon>
        <taxon>Deinococcus</taxon>
    </lineage>
</organism>
<gene>
    <name evidence="7" type="ORF">GCM10008938_14990</name>
</gene>
<dbReference type="Proteomes" id="UP000632222">
    <property type="component" value="Unassembled WGS sequence"/>
</dbReference>
<dbReference type="InterPro" id="IPR015422">
    <property type="entry name" value="PyrdxlP-dep_Trfase_small"/>
</dbReference>
<evidence type="ECO:0000256" key="3">
    <source>
        <dbReference type="ARBA" id="ARBA00022898"/>
    </source>
</evidence>
<dbReference type="SUPFAM" id="SSF53383">
    <property type="entry name" value="PLP-dependent transferases"/>
    <property type="match status" value="1"/>
</dbReference>
<protein>
    <recommendedName>
        <fullName evidence="2">cysteine-S-conjugate beta-lyase</fullName>
        <ecNumber evidence="2">4.4.1.13</ecNumber>
    </recommendedName>
</protein>
<dbReference type="PANTHER" id="PTHR43525">
    <property type="entry name" value="PROTEIN MALY"/>
    <property type="match status" value="1"/>
</dbReference>
<dbReference type="InterPro" id="IPR015421">
    <property type="entry name" value="PyrdxlP-dep_Trfase_major"/>
</dbReference>
<reference evidence="8" key="1">
    <citation type="journal article" date="2019" name="Int. J. Syst. Evol. Microbiol.">
        <title>The Global Catalogue of Microorganisms (GCM) 10K type strain sequencing project: providing services to taxonomists for standard genome sequencing and annotation.</title>
        <authorList>
            <consortium name="The Broad Institute Genomics Platform"/>
            <consortium name="The Broad Institute Genome Sequencing Center for Infectious Disease"/>
            <person name="Wu L."/>
            <person name="Ma J."/>
        </authorList>
    </citation>
    <scope>NUCLEOTIDE SEQUENCE [LARGE SCALE GENOMIC DNA]</scope>
    <source>
        <strain evidence="8">JCM 14370</strain>
    </source>
</reference>
<comment type="cofactor">
    <cofactor evidence="1">
        <name>pyridoxal 5'-phosphate</name>
        <dbReference type="ChEBI" id="CHEBI:597326"/>
    </cofactor>
</comment>
<dbReference type="PANTHER" id="PTHR43525:SF1">
    <property type="entry name" value="PROTEIN MALY"/>
    <property type="match status" value="1"/>
</dbReference>
<name>A0ABQ2CX90_9DEIO</name>
<dbReference type="Gene3D" id="3.40.640.10">
    <property type="entry name" value="Type I PLP-dependent aspartate aminotransferase-like (Major domain)"/>
    <property type="match status" value="1"/>
</dbReference>
<evidence type="ECO:0000256" key="4">
    <source>
        <dbReference type="ARBA" id="ARBA00023239"/>
    </source>
</evidence>
<dbReference type="EC" id="4.4.1.13" evidence="2"/>
<keyword evidence="4" id="KW-0456">Lyase</keyword>
<keyword evidence="7" id="KW-0032">Aminotransferase</keyword>
<feature type="domain" description="Aminotransferase class I/classII large" evidence="6">
    <location>
        <begin position="36"/>
        <end position="376"/>
    </location>
</feature>
<dbReference type="NCBIfam" id="TIGR04350">
    <property type="entry name" value="C_S_lyase_PatB"/>
    <property type="match status" value="1"/>
</dbReference>
<dbReference type="CDD" id="cd00609">
    <property type="entry name" value="AAT_like"/>
    <property type="match status" value="1"/>
</dbReference>
<evidence type="ECO:0000256" key="2">
    <source>
        <dbReference type="ARBA" id="ARBA00012224"/>
    </source>
</evidence>
<evidence type="ECO:0000313" key="7">
    <source>
        <dbReference type="EMBL" id="GGJ30005.1"/>
    </source>
</evidence>
<comment type="caution">
    <text evidence="7">The sequence shown here is derived from an EMBL/GenBank/DDBJ whole genome shotgun (WGS) entry which is preliminary data.</text>
</comment>
<dbReference type="InterPro" id="IPR027619">
    <property type="entry name" value="C-S_lyase_PatB-like"/>
</dbReference>